<protein>
    <submittedName>
        <fullName evidence="1">Os03g0415750 protein</fullName>
    </submittedName>
</protein>
<dbReference type="AlphaFoldDB" id="A0A0P0VZG8"/>
<dbReference type="PaxDb" id="39947-A0A0P0VZG8"/>
<dbReference type="InParanoid" id="A0A0P0VZG8"/>
<reference evidence="1 2" key="3">
    <citation type="journal article" date="2013" name="Rice">
        <title>Improvement of the Oryza sativa Nipponbare reference genome using next generation sequence and optical map data.</title>
        <authorList>
            <person name="Kawahara Y."/>
            <person name="de la Bastide M."/>
            <person name="Hamilton J.P."/>
            <person name="Kanamori H."/>
            <person name="McCombie W.R."/>
            <person name="Ouyang S."/>
            <person name="Schwartz D.C."/>
            <person name="Tanaka T."/>
            <person name="Wu J."/>
            <person name="Zhou S."/>
            <person name="Childs K.L."/>
            <person name="Davidson R.M."/>
            <person name="Lin H."/>
            <person name="Quesada-Ocampo L."/>
            <person name="Vaillancourt B."/>
            <person name="Sakai H."/>
            <person name="Lee S.S."/>
            <person name="Kim J."/>
            <person name="Numa H."/>
            <person name="Itoh T."/>
            <person name="Buell C.R."/>
            <person name="Matsumoto T."/>
        </authorList>
    </citation>
    <scope>NUCLEOTIDE SEQUENCE [LARGE SCALE GENOMIC DNA]</scope>
    <source>
        <strain evidence="2">cv. Nipponbare</strain>
    </source>
</reference>
<proteinExistence type="predicted"/>
<organism evidence="1 2">
    <name type="scientific">Oryza sativa subsp. japonica</name>
    <name type="common">Rice</name>
    <dbReference type="NCBI Taxonomy" id="39947"/>
    <lineage>
        <taxon>Eukaryota</taxon>
        <taxon>Viridiplantae</taxon>
        <taxon>Streptophyta</taxon>
        <taxon>Embryophyta</taxon>
        <taxon>Tracheophyta</taxon>
        <taxon>Spermatophyta</taxon>
        <taxon>Magnoliopsida</taxon>
        <taxon>Liliopsida</taxon>
        <taxon>Poales</taxon>
        <taxon>Poaceae</taxon>
        <taxon>BOP clade</taxon>
        <taxon>Oryzoideae</taxon>
        <taxon>Oryzeae</taxon>
        <taxon>Oryzinae</taxon>
        <taxon>Oryza</taxon>
        <taxon>Oryza sativa</taxon>
    </lineage>
</organism>
<evidence type="ECO:0000313" key="1">
    <source>
        <dbReference type="EMBL" id="BAS84699.1"/>
    </source>
</evidence>
<accession>A0A0P0VZG8</accession>
<dbReference type="Gramene" id="Os03t0415750-01">
    <property type="protein sequence ID" value="Os03t0415750-01"/>
    <property type="gene ID" value="Os03g0415750"/>
</dbReference>
<name>A0A0P0VZG8_ORYSJ</name>
<keyword evidence="2" id="KW-1185">Reference proteome</keyword>
<evidence type="ECO:0000313" key="2">
    <source>
        <dbReference type="Proteomes" id="UP000059680"/>
    </source>
</evidence>
<sequence>MTRLGGDGDAVPPLRRLSPSVANFSPVNFLLPSPLLSGVLGFPGCLFARGNSSGGIYLDPFLIYRVYLYRYV</sequence>
<dbReference type="Proteomes" id="UP000059680">
    <property type="component" value="Chromosome 3"/>
</dbReference>
<reference evidence="2" key="1">
    <citation type="journal article" date="2005" name="Nature">
        <title>The map-based sequence of the rice genome.</title>
        <authorList>
            <consortium name="International rice genome sequencing project (IRGSP)"/>
            <person name="Matsumoto T."/>
            <person name="Wu J."/>
            <person name="Kanamori H."/>
            <person name="Katayose Y."/>
            <person name="Fujisawa M."/>
            <person name="Namiki N."/>
            <person name="Mizuno H."/>
            <person name="Yamamoto K."/>
            <person name="Antonio B.A."/>
            <person name="Baba T."/>
            <person name="Sakata K."/>
            <person name="Nagamura Y."/>
            <person name="Aoki H."/>
            <person name="Arikawa K."/>
            <person name="Arita K."/>
            <person name="Bito T."/>
            <person name="Chiden Y."/>
            <person name="Fujitsuka N."/>
            <person name="Fukunaka R."/>
            <person name="Hamada M."/>
            <person name="Harada C."/>
            <person name="Hayashi A."/>
            <person name="Hijishita S."/>
            <person name="Honda M."/>
            <person name="Hosokawa S."/>
            <person name="Ichikawa Y."/>
            <person name="Idonuma A."/>
            <person name="Iijima M."/>
            <person name="Ikeda M."/>
            <person name="Ikeno M."/>
            <person name="Ito K."/>
            <person name="Ito S."/>
            <person name="Ito T."/>
            <person name="Ito Y."/>
            <person name="Ito Y."/>
            <person name="Iwabuchi A."/>
            <person name="Kamiya K."/>
            <person name="Karasawa W."/>
            <person name="Kurita K."/>
            <person name="Katagiri S."/>
            <person name="Kikuta A."/>
            <person name="Kobayashi H."/>
            <person name="Kobayashi N."/>
            <person name="Machita K."/>
            <person name="Maehara T."/>
            <person name="Masukawa M."/>
            <person name="Mizubayashi T."/>
            <person name="Mukai Y."/>
            <person name="Nagasaki H."/>
            <person name="Nagata Y."/>
            <person name="Naito S."/>
            <person name="Nakashima M."/>
            <person name="Nakama Y."/>
            <person name="Nakamichi Y."/>
            <person name="Nakamura M."/>
            <person name="Meguro A."/>
            <person name="Negishi M."/>
            <person name="Ohta I."/>
            <person name="Ohta T."/>
            <person name="Okamoto M."/>
            <person name="Ono N."/>
            <person name="Saji S."/>
            <person name="Sakaguchi M."/>
            <person name="Sakai K."/>
            <person name="Shibata M."/>
            <person name="Shimokawa T."/>
            <person name="Song J."/>
            <person name="Takazaki Y."/>
            <person name="Terasawa K."/>
            <person name="Tsugane M."/>
            <person name="Tsuji K."/>
            <person name="Ueda S."/>
            <person name="Waki K."/>
            <person name="Yamagata H."/>
            <person name="Yamamoto M."/>
            <person name="Yamamoto S."/>
            <person name="Yamane H."/>
            <person name="Yoshiki S."/>
            <person name="Yoshihara R."/>
            <person name="Yukawa K."/>
            <person name="Zhong H."/>
            <person name="Yano M."/>
            <person name="Yuan Q."/>
            <person name="Ouyang S."/>
            <person name="Liu J."/>
            <person name="Jones K.M."/>
            <person name="Gansberger K."/>
            <person name="Moffat K."/>
            <person name="Hill J."/>
            <person name="Bera J."/>
            <person name="Fadrosh D."/>
            <person name="Jin S."/>
            <person name="Johri S."/>
            <person name="Kim M."/>
            <person name="Overton L."/>
            <person name="Reardon M."/>
            <person name="Tsitrin T."/>
            <person name="Vuong H."/>
            <person name="Weaver B."/>
            <person name="Ciecko A."/>
            <person name="Tallon L."/>
            <person name="Jackson J."/>
            <person name="Pai G."/>
            <person name="Aken S.V."/>
            <person name="Utterback T."/>
            <person name="Reidmuller S."/>
            <person name="Feldblyum T."/>
            <person name="Hsiao J."/>
            <person name="Zismann V."/>
            <person name="Iobst S."/>
            <person name="de Vazeille A.R."/>
            <person name="Buell C.R."/>
            <person name="Ying K."/>
            <person name="Li Y."/>
            <person name="Lu T."/>
            <person name="Huang Y."/>
            <person name="Zhao Q."/>
            <person name="Feng Q."/>
            <person name="Zhang L."/>
            <person name="Zhu J."/>
            <person name="Weng Q."/>
            <person name="Mu J."/>
            <person name="Lu Y."/>
            <person name="Fan D."/>
            <person name="Liu Y."/>
            <person name="Guan J."/>
            <person name="Zhang Y."/>
            <person name="Yu S."/>
            <person name="Liu X."/>
            <person name="Zhang Y."/>
            <person name="Hong G."/>
            <person name="Han B."/>
            <person name="Choisne N."/>
            <person name="Demange N."/>
            <person name="Orjeda G."/>
            <person name="Samain S."/>
            <person name="Cattolico L."/>
            <person name="Pelletier E."/>
            <person name="Couloux A."/>
            <person name="Segurens B."/>
            <person name="Wincker P."/>
            <person name="D'Hont A."/>
            <person name="Scarpelli C."/>
            <person name="Weissenbach J."/>
            <person name="Salanoubat M."/>
            <person name="Quetier F."/>
            <person name="Yu Y."/>
            <person name="Kim H.R."/>
            <person name="Rambo T."/>
            <person name="Currie J."/>
            <person name="Collura K."/>
            <person name="Luo M."/>
            <person name="Yang T."/>
            <person name="Ammiraju J.S.S."/>
            <person name="Engler F."/>
            <person name="Soderlund C."/>
            <person name="Wing R.A."/>
            <person name="Palmer L.E."/>
            <person name="de la Bastide M."/>
            <person name="Spiegel L."/>
            <person name="Nascimento L."/>
            <person name="Zutavern T."/>
            <person name="O'Shaughnessy A."/>
            <person name="Dike S."/>
            <person name="Dedhia N."/>
            <person name="Preston R."/>
            <person name="Balija V."/>
            <person name="McCombie W.R."/>
            <person name="Chow T."/>
            <person name="Chen H."/>
            <person name="Chung M."/>
            <person name="Chen C."/>
            <person name="Shaw J."/>
            <person name="Wu H."/>
            <person name="Hsiao K."/>
            <person name="Chao Y."/>
            <person name="Chu M."/>
            <person name="Cheng C."/>
            <person name="Hour A."/>
            <person name="Lee P."/>
            <person name="Lin S."/>
            <person name="Lin Y."/>
            <person name="Liou J."/>
            <person name="Liu S."/>
            <person name="Hsing Y."/>
            <person name="Raghuvanshi S."/>
            <person name="Mohanty A."/>
            <person name="Bharti A.K."/>
            <person name="Gaur A."/>
            <person name="Gupta V."/>
            <person name="Kumar D."/>
            <person name="Ravi V."/>
            <person name="Vij S."/>
            <person name="Kapur A."/>
            <person name="Khurana P."/>
            <person name="Khurana P."/>
            <person name="Khurana J.P."/>
            <person name="Tyagi A.K."/>
            <person name="Gaikwad K."/>
            <person name="Singh A."/>
            <person name="Dalal V."/>
            <person name="Srivastava S."/>
            <person name="Dixit A."/>
            <person name="Pal A.K."/>
            <person name="Ghazi I.A."/>
            <person name="Yadav M."/>
            <person name="Pandit A."/>
            <person name="Bhargava A."/>
            <person name="Sureshbabu K."/>
            <person name="Batra K."/>
            <person name="Sharma T.R."/>
            <person name="Mohapatra T."/>
            <person name="Singh N.K."/>
            <person name="Messing J."/>
            <person name="Nelson A.B."/>
            <person name="Fuks G."/>
            <person name="Kavchok S."/>
            <person name="Keizer G."/>
            <person name="Linton E."/>
            <person name="Llaca V."/>
            <person name="Song R."/>
            <person name="Tanyolac B."/>
            <person name="Young S."/>
            <person name="Ho-Il K."/>
            <person name="Hahn J.H."/>
            <person name="Sangsakoo G."/>
            <person name="Vanavichit A."/>
            <person name="de Mattos Luiz.A.T."/>
            <person name="Zimmer P.D."/>
            <person name="Malone G."/>
            <person name="Dellagostin O."/>
            <person name="de Oliveira A.C."/>
            <person name="Bevan M."/>
            <person name="Bancroft I."/>
            <person name="Minx P."/>
            <person name="Cordum H."/>
            <person name="Wilson R."/>
            <person name="Cheng Z."/>
            <person name="Jin W."/>
            <person name="Jiang J."/>
            <person name="Leong S.A."/>
            <person name="Iwama H."/>
            <person name="Gojobori T."/>
            <person name="Itoh T."/>
            <person name="Niimura Y."/>
            <person name="Fujii Y."/>
            <person name="Habara T."/>
            <person name="Sakai H."/>
            <person name="Sato Y."/>
            <person name="Wilson G."/>
            <person name="Kumar K."/>
            <person name="McCouch S."/>
            <person name="Juretic N."/>
            <person name="Hoen D."/>
            <person name="Wright S."/>
            <person name="Bruskiewich R."/>
            <person name="Bureau T."/>
            <person name="Miyao A."/>
            <person name="Hirochika H."/>
            <person name="Nishikawa T."/>
            <person name="Kadowaki K."/>
            <person name="Sugiura M."/>
            <person name="Burr B."/>
            <person name="Sasaki T."/>
        </authorList>
    </citation>
    <scope>NUCLEOTIDE SEQUENCE [LARGE SCALE GENOMIC DNA]</scope>
    <source>
        <strain evidence="2">cv. Nipponbare</strain>
    </source>
</reference>
<dbReference type="EMBL" id="AP014959">
    <property type="protein sequence ID" value="BAS84699.1"/>
    <property type="molecule type" value="Genomic_DNA"/>
</dbReference>
<gene>
    <name evidence="1" type="ordered locus">Os03g0415750</name>
    <name evidence="1" type="ORF">OSNPB_030415750</name>
</gene>
<reference evidence="1 2" key="2">
    <citation type="journal article" date="2013" name="Plant Cell Physiol.">
        <title>Rice Annotation Project Database (RAP-DB): an integrative and interactive database for rice genomics.</title>
        <authorList>
            <person name="Sakai H."/>
            <person name="Lee S.S."/>
            <person name="Tanaka T."/>
            <person name="Numa H."/>
            <person name="Kim J."/>
            <person name="Kawahara Y."/>
            <person name="Wakimoto H."/>
            <person name="Yang C.C."/>
            <person name="Iwamoto M."/>
            <person name="Abe T."/>
            <person name="Yamada Y."/>
            <person name="Muto A."/>
            <person name="Inokuchi H."/>
            <person name="Ikemura T."/>
            <person name="Matsumoto T."/>
            <person name="Sasaki T."/>
            <person name="Itoh T."/>
        </authorList>
    </citation>
    <scope>NUCLEOTIDE SEQUENCE [LARGE SCALE GENOMIC DNA]</scope>
    <source>
        <strain evidence="2">cv. Nipponbare</strain>
    </source>
</reference>